<proteinExistence type="predicted"/>
<dbReference type="Proteomes" id="UP000054995">
    <property type="component" value="Unassembled WGS sequence"/>
</dbReference>
<evidence type="ECO:0000313" key="2">
    <source>
        <dbReference type="Proteomes" id="UP000054995"/>
    </source>
</evidence>
<comment type="caution">
    <text evidence="1">The sequence shown here is derived from an EMBL/GenBank/DDBJ whole genome shotgun (WGS) entry which is preliminary data.</text>
</comment>
<keyword evidence="2" id="KW-1185">Reference proteome</keyword>
<organism evidence="1 2">
    <name type="scientific">Trichinella pseudospiralis</name>
    <name type="common">Parasitic roundworm</name>
    <dbReference type="NCBI Taxonomy" id="6337"/>
    <lineage>
        <taxon>Eukaryota</taxon>
        <taxon>Metazoa</taxon>
        <taxon>Ecdysozoa</taxon>
        <taxon>Nematoda</taxon>
        <taxon>Enoplea</taxon>
        <taxon>Dorylaimia</taxon>
        <taxon>Trichinellida</taxon>
        <taxon>Trichinellidae</taxon>
        <taxon>Trichinella</taxon>
    </lineage>
</organism>
<dbReference type="EMBL" id="JYDT01000020">
    <property type="protein sequence ID" value="KRY90581.1"/>
    <property type="molecule type" value="Genomic_DNA"/>
</dbReference>
<protein>
    <submittedName>
        <fullName evidence="1">Uncharacterized protein</fullName>
    </submittedName>
</protein>
<gene>
    <name evidence="1" type="ORF">T4D_9142</name>
</gene>
<dbReference type="AlphaFoldDB" id="A0A0V1FXI6"/>
<sequence length="325" mass="36527">MLFVSVAPFLDDLMSSISCVRCIGVGSVPAFYLVHVDDPLLLWLLYVLCWYLRWYFWQPMHEVCSQRSFLVIQDAVWGDFCRLLNACPICQQVKSTNGSASGIFLLARWTVDDKVLFLFCGCQRSHRVPGSLHSDYGAVSTDKFGDHCLSDRAGCHVLLAILKMSLAPSRALLTKVFVVCLVLSYSSCRAGARRGDLRARHYVHYVMGPFPSWKMISSIYAGKTHCLPAHHKLLLSALDPLQLAVSIPEVAVDGRIVGVYSAALRMLACADHFWASRFVDYGSLLISKMEQKWLVCDITMIITWYAETILLPGHTSNIYHYNFSA</sequence>
<evidence type="ECO:0000313" key="1">
    <source>
        <dbReference type="EMBL" id="KRY90581.1"/>
    </source>
</evidence>
<reference evidence="1 2" key="1">
    <citation type="submission" date="2015-01" db="EMBL/GenBank/DDBJ databases">
        <title>Evolution of Trichinella species and genotypes.</title>
        <authorList>
            <person name="Korhonen P.K."/>
            <person name="Edoardo P."/>
            <person name="Giuseppe L.R."/>
            <person name="Gasser R.B."/>
        </authorList>
    </citation>
    <scope>NUCLEOTIDE SEQUENCE [LARGE SCALE GENOMIC DNA]</scope>
    <source>
        <strain evidence="1">ISS470</strain>
    </source>
</reference>
<name>A0A0V1FXI6_TRIPS</name>
<accession>A0A0V1FXI6</accession>